<dbReference type="PRINTS" id="PR00050">
    <property type="entry name" value="COLDSHOCK"/>
</dbReference>
<dbReference type="SMART" id="SM00357">
    <property type="entry name" value="CSP"/>
    <property type="match status" value="1"/>
</dbReference>
<feature type="compositionally biased region" description="Basic residues" evidence="1">
    <location>
        <begin position="314"/>
        <end position="330"/>
    </location>
</feature>
<feature type="region of interest" description="Disordered" evidence="1">
    <location>
        <begin position="1"/>
        <end position="107"/>
    </location>
</feature>
<evidence type="ECO:0000313" key="4">
    <source>
        <dbReference type="WBParaSite" id="ACRNAN_scaffold2683.g13355.t1"/>
    </source>
</evidence>
<accession>A0A914DJA8</accession>
<feature type="compositionally biased region" description="Basic and acidic residues" evidence="1">
    <location>
        <begin position="360"/>
        <end position="372"/>
    </location>
</feature>
<dbReference type="GO" id="GO:0003676">
    <property type="term" value="F:nucleic acid binding"/>
    <property type="evidence" value="ECO:0007669"/>
    <property type="project" value="InterPro"/>
</dbReference>
<dbReference type="InterPro" id="IPR050181">
    <property type="entry name" value="Cold_shock_domain"/>
</dbReference>
<dbReference type="PANTHER" id="PTHR11544">
    <property type="entry name" value="COLD SHOCK DOMAIN CONTAINING PROTEINS"/>
    <property type="match status" value="1"/>
</dbReference>
<dbReference type="AlphaFoldDB" id="A0A914DJA8"/>
<dbReference type="CDD" id="cd04458">
    <property type="entry name" value="CSP_CDS"/>
    <property type="match status" value="1"/>
</dbReference>
<dbReference type="SUPFAM" id="SSF50249">
    <property type="entry name" value="Nucleic acid-binding proteins"/>
    <property type="match status" value="1"/>
</dbReference>
<reference evidence="4" key="1">
    <citation type="submission" date="2022-11" db="UniProtKB">
        <authorList>
            <consortium name="WormBaseParasite"/>
        </authorList>
    </citation>
    <scope>IDENTIFICATION</scope>
</reference>
<dbReference type="FunFam" id="2.40.50.140:FF:000274">
    <property type="entry name" value="Mitochondrial RNA binding protein"/>
    <property type="match status" value="1"/>
</dbReference>
<feature type="region of interest" description="Disordered" evidence="1">
    <location>
        <begin position="236"/>
        <end position="380"/>
    </location>
</feature>
<feature type="compositionally biased region" description="Basic and acidic residues" evidence="1">
    <location>
        <begin position="341"/>
        <end position="352"/>
    </location>
</feature>
<feature type="compositionally biased region" description="Basic and acidic residues" evidence="1">
    <location>
        <begin position="1"/>
        <end position="60"/>
    </location>
</feature>
<dbReference type="PROSITE" id="PS51857">
    <property type="entry name" value="CSD_2"/>
    <property type="match status" value="1"/>
</dbReference>
<dbReference type="Gene3D" id="2.40.50.140">
    <property type="entry name" value="Nucleic acid-binding proteins"/>
    <property type="match status" value="1"/>
</dbReference>
<dbReference type="InterPro" id="IPR011129">
    <property type="entry name" value="CSD"/>
</dbReference>
<dbReference type="InterPro" id="IPR002059">
    <property type="entry name" value="CSP_DNA-bd"/>
</dbReference>
<organism evidence="3 4">
    <name type="scientific">Acrobeloides nanus</name>
    <dbReference type="NCBI Taxonomy" id="290746"/>
    <lineage>
        <taxon>Eukaryota</taxon>
        <taxon>Metazoa</taxon>
        <taxon>Ecdysozoa</taxon>
        <taxon>Nematoda</taxon>
        <taxon>Chromadorea</taxon>
        <taxon>Rhabditida</taxon>
        <taxon>Tylenchina</taxon>
        <taxon>Cephalobomorpha</taxon>
        <taxon>Cephaloboidea</taxon>
        <taxon>Cephalobidae</taxon>
        <taxon>Acrobeloides</taxon>
    </lineage>
</organism>
<name>A0A914DJA8_9BILA</name>
<evidence type="ECO:0000256" key="1">
    <source>
        <dbReference type="SAM" id="MobiDB-lite"/>
    </source>
</evidence>
<keyword evidence="3" id="KW-1185">Reference proteome</keyword>
<feature type="compositionally biased region" description="Basic and acidic residues" evidence="1">
    <location>
        <begin position="279"/>
        <end position="310"/>
    </location>
</feature>
<sequence length="380" mass="44272">MTEAEVVKCAEVIDPKDGNREAGDSDNAKQDEKSDTAKPKDNNIDIPKPDKDEDAQKDGENTIGDQNQKSDENQRRGRYHDRYRTSGRFGGRFRISPEEEQRRWEEQQTKKPVIKQSVTGKVKWYSFRKNYGFIQRDDDEQDVFVHQLAIAKSRIRRPHLRTLGHDELVQFDVVQGKRGLEASNVTGPDGTEVQGCRIIFVYNDTFDRRLRFPYFNDFNRRPAYYDNYARRSGYRNREDRVGGRYQGSRRPAHNNRDRSGFRDEKFDRQPYRRSRVYRGRRDSRIADRPNADNVEAKEAAVSDNKNEAKPNKNGYRRRRQFRRQFFKNQKKGATSSQTEPLAKDASPEKEATTAKLIEQNGKEKEGIPEDIVKGVGALQV</sequence>
<evidence type="ECO:0000313" key="3">
    <source>
        <dbReference type="Proteomes" id="UP000887540"/>
    </source>
</evidence>
<dbReference type="WBParaSite" id="ACRNAN_scaffold2683.g13355.t1">
    <property type="protein sequence ID" value="ACRNAN_scaffold2683.g13355.t1"/>
    <property type="gene ID" value="ACRNAN_scaffold2683.g13355"/>
</dbReference>
<evidence type="ECO:0000259" key="2">
    <source>
        <dbReference type="PROSITE" id="PS51857"/>
    </source>
</evidence>
<dbReference type="Proteomes" id="UP000887540">
    <property type="component" value="Unplaced"/>
</dbReference>
<dbReference type="Pfam" id="PF00313">
    <property type="entry name" value="CSD"/>
    <property type="match status" value="1"/>
</dbReference>
<protein>
    <submittedName>
        <fullName evidence="4">CSD domain-containing protein</fullName>
    </submittedName>
</protein>
<feature type="domain" description="CSD" evidence="2">
    <location>
        <begin position="117"/>
        <end position="187"/>
    </location>
</feature>
<feature type="compositionally biased region" description="Basic and acidic residues" evidence="1">
    <location>
        <begin position="254"/>
        <end position="270"/>
    </location>
</feature>
<feature type="compositionally biased region" description="Basic and acidic residues" evidence="1">
    <location>
        <begin position="68"/>
        <end position="84"/>
    </location>
</feature>
<feature type="compositionally biased region" description="Basic and acidic residues" evidence="1">
    <location>
        <begin position="95"/>
        <end position="107"/>
    </location>
</feature>
<proteinExistence type="predicted"/>
<dbReference type="InterPro" id="IPR012340">
    <property type="entry name" value="NA-bd_OB-fold"/>
</dbReference>